<dbReference type="EMBL" id="MU274936">
    <property type="protein sequence ID" value="KAI0084967.1"/>
    <property type="molecule type" value="Genomic_DNA"/>
</dbReference>
<protein>
    <submittedName>
        <fullName evidence="1">Rad17 cell cycle checkpoint protein-domain-containing protein</fullName>
    </submittedName>
</protein>
<reference evidence="1" key="1">
    <citation type="journal article" date="2021" name="Environ. Microbiol.">
        <title>Gene family expansions and transcriptome signatures uncover fungal adaptations to wood decay.</title>
        <authorList>
            <person name="Hage H."/>
            <person name="Miyauchi S."/>
            <person name="Viragh M."/>
            <person name="Drula E."/>
            <person name="Min B."/>
            <person name="Chaduli D."/>
            <person name="Navarro D."/>
            <person name="Favel A."/>
            <person name="Norest M."/>
            <person name="Lesage-Meessen L."/>
            <person name="Balint B."/>
            <person name="Merenyi Z."/>
            <person name="de Eugenio L."/>
            <person name="Morin E."/>
            <person name="Martinez A.T."/>
            <person name="Baldrian P."/>
            <person name="Stursova M."/>
            <person name="Martinez M.J."/>
            <person name="Novotny C."/>
            <person name="Magnuson J.K."/>
            <person name="Spatafora J.W."/>
            <person name="Maurice S."/>
            <person name="Pangilinan J."/>
            <person name="Andreopoulos W."/>
            <person name="LaButti K."/>
            <person name="Hundley H."/>
            <person name="Na H."/>
            <person name="Kuo A."/>
            <person name="Barry K."/>
            <person name="Lipzen A."/>
            <person name="Henrissat B."/>
            <person name="Riley R."/>
            <person name="Ahrendt S."/>
            <person name="Nagy L.G."/>
            <person name="Grigoriev I.V."/>
            <person name="Martin F."/>
            <person name="Rosso M.N."/>
        </authorList>
    </citation>
    <scope>NUCLEOTIDE SEQUENCE</scope>
    <source>
        <strain evidence="1">CBS 384.51</strain>
    </source>
</reference>
<keyword evidence="2" id="KW-1185">Reference proteome</keyword>
<gene>
    <name evidence="1" type="ORF">BDY19DRAFT_997204</name>
</gene>
<organism evidence="1 2">
    <name type="scientific">Irpex rosettiformis</name>
    <dbReference type="NCBI Taxonomy" id="378272"/>
    <lineage>
        <taxon>Eukaryota</taxon>
        <taxon>Fungi</taxon>
        <taxon>Dikarya</taxon>
        <taxon>Basidiomycota</taxon>
        <taxon>Agaricomycotina</taxon>
        <taxon>Agaricomycetes</taxon>
        <taxon>Polyporales</taxon>
        <taxon>Irpicaceae</taxon>
        <taxon>Irpex</taxon>
    </lineage>
</organism>
<name>A0ACB8TSE4_9APHY</name>
<comment type="caution">
    <text evidence="1">The sequence shown here is derived from an EMBL/GenBank/DDBJ whole genome shotgun (WGS) entry which is preliminary data.</text>
</comment>
<accession>A0ACB8TSE4</accession>
<sequence length="693" mass="77303">MAPSSYIISHRERKTSSQLSQKRASIFDSEPSSSKKQRLKPLSALSKPPVFDLTGSQSNLSQSSKPTVKGKAKAYPQALGKSEDEDVTRENGTLWIDMYEPTTEAELAVHIRKVNDVKQWLREAFEGGPSGKLRKYRKVLALTGPAGTAKTTTLRVLSHELDFSIMEWRNSVDERFHKQDEYDEKGNGLEYEGLSDKFHAFLSRATSSNSILSATKASSSYSYSPSSSQRPLSRDQGRRVVLLEDLPNILHPPTQTAFQSSLYSAVMNQGASFPIVIVISDAGARGESDSDGLPSQTWKGKGREVVDIRTVLPPSLLHSPYVTQISFNAIAPTLMKRALQNIVSTHFSTTGRKGKCKQPSKEVIDLITETSNGDIRSAIMSLQFAYTTSATEFPLISSSKGAKGRSKKSEKAVNSRALLEVTSRREQNLVLFHLLGKILYNKRKGDLPSSSASARDVQREKEIDMQLNDPPRLPSYLSEHDRRASRVDVEALYSDTPIDASLLSLYIQQNYTQYCNTLDECDGVIDWLSWVDSSGGESWLQANPHQFHLVTLGTLHSLPSPVTRRGQKPYKPEFFDNLKGLREGEDGLRDVQEWLHRHETLGASWTRNEIALEMGSVLKAYDMAGSTSFKPPHTHRKFSRLEFVRGTTTVTDPVDDKEVTSDLLDVDGDGEERRDDPEKAPGGWLESDDIEDW</sequence>
<dbReference type="Proteomes" id="UP001055072">
    <property type="component" value="Unassembled WGS sequence"/>
</dbReference>
<evidence type="ECO:0000313" key="1">
    <source>
        <dbReference type="EMBL" id="KAI0084967.1"/>
    </source>
</evidence>
<evidence type="ECO:0000313" key="2">
    <source>
        <dbReference type="Proteomes" id="UP001055072"/>
    </source>
</evidence>
<proteinExistence type="predicted"/>